<evidence type="ECO:0000256" key="6">
    <source>
        <dbReference type="ARBA" id="ARBA00022741"/>
    </source>
</evidence>
<dbReference type="InterPro" id="IPR029071">
    <property type="entry name" value="Ubiquitin-like_domsf"/>
</dbReference>
<dbReference type="InterPro" id="IPR019748">
    <property type="entry name" value="FERM_central"/>
</dbReference>
<evidence type="ECO:0000256" key="9">
    <source>
        <dbReference type="ARBA" id="ARBA00023175"/>
    </source>
</evidence>
<feature type="region of interest" description="Actin-binding" evidence="12">
    <location>
        <begin position="615"/>
        <end position="637"/>
    </location>
</feature>
<feature type="domain" description="FERM" evidence="16">
    <location>
        <begin position="1893"/>
        <end position="2206"/>
    </location>
</feature>
<feature type="domain" description="MyTH4" evidence="17">
    <location>
        <begin position="1011"/>
        <end position="1277"/>
    </location>
</feature>
<dbReference type="CDD" id="cd17093">
    <property type="entry name" value="FERM2_F1_Myosin-VII"/>
    <property type="match status" value="1"/>
</dbReference>
<dbReference type="InterPro" id="IPR035963">
    <property type="entry name" value="FERM_2"/>
</dbReference>
<dbReference type="InterPro" id="IPR014352">
    <property type="entry name" value="FERM/acyl-CoA-bd_prot_sf"/>
</dbReference>
<dbReference type="Pfam" id="PF00373">
    <property type="entry name" value="FERM_M"/>
    <property type="match status" value="2"/>
</dbReference>
<dbReference type="PROSITE" id="PS50057">
    <property type="entry name" value="FERM_3"/>
    <property type="match status" value="2"/>
</dbReference>
<evidence type="ECO:0000256" key="11">
    <source>
        <dbReference type="PROSITE-ProRule" id="PRU00192"/>
    </source>
</evidence>
<feature type="region of interest" description="Disordered" evidence="14">
    <location>
        <begin position="1081"/>
        <end position="1123"/>
    </location>
</feature>
<dbReference type="Gene3D" id="1.20.58.530">
    <property type="match status" value="1"/>
</dbReference>
<dbReference type="CDD" id="cd13199">
    <property type="entry name" value="FERM_C2_MyoVII"/>
    <property type="match status" value="1"/>
</dbReference>
<dbReference type="GO" id="GO:0016459">
    <property type="term" value="C:myosin complex"/>
    <property type="evidence" value="ECO:0007669"/>
    <property type="project" value="UniProtKB-KW"/>
</dbReference>
<evidence type="ECO:0000256" key="14">
    <source>
        <dbReference type="SAM" id="MobiDB-lite"/>
    </source>
</evidence>
<dbReference type="GO" id="GO:0003774">
    <property type="term" value="F:cytoskeletal motor activity"/>
    <property type="evidence" value="ECO:0007669"/>
    <property type="project" value="UniProtKB-UniRule"/>
</dbReference>
<keyword evidence="4" id="KW-0963">Cytoplasm</keyword>
<evidence type="ECO:0000256" key="10">
    <source>
        <dbReference type="ARBA" id="ARBA00023203"/>
    </source>
</evidence>
<evidence type="ECO:0000256" key="2">
    <source>
        <dbReference type="ARBA" id="ARBA00008314"/>
    </source>
</evidence>
<dbReference type="InterPro" id="IPR001609">
    <property type="entry name" value="Myosin_head_motor_dom-like"/>
</dbReference>
<keyword evidence="3 11" id="KW-0728">SH3 domain</keyword>
<dbReference type="Gene3D" id="3.30.530.20">
    <property type="match status" value="2"/>
</dbReference>
<dbReference type="CDD" id="cd13198">
    <property type="entry name" value="FERM_C1_MyoVII"/>
    <property type="match status" value="1"/>
</dbReference>
<evidence type="ECO:0000256" key="7">
    <source>
        <dbReference type="ARBA" id="ARBA00022840"/>
    </source>
</evidence>
<dbReference type="InterPro" id="IPR051567">
    <property type="entry name" value="Unconventional_Myosin_ATPase"/>
</dbReference>
<comment type="similarity">
    <text evidence="2 12">Belongs to the TRAFAC class myosin-kinesin ATPase superfamily. Myosin family.</text>
</comment>
<dbReference type="Pfam" id="PF10604">
    <property type="entry name" value="Polyketide_cyc2"/>
    <property type="match status" value="1"/>
</dbReference>
<keyword evidence="10 12" id="KW-0009">Actin-binding</keyword>
<dbReference type="InterPro" id="IPR036028">
    <property type="entry name" value="SH3-like_dom_sf"/>
</dbReference>
<dbReference type="Pfam" id="PF00612">
    <property type="entry name" value="IQ"/>
    <property type="match status" value="1"/>
</dbReference>
<proteinExistence type="inferred from homology"/>
<evidence type="ECO:0000259" key="17">
    <source>
        <dbReference type="PROSITE" id="PS51016"/>
    </source>
</evidence>
<evidence type="ECO:0000313" key="20">
    <source>
        <dbReference type="Proteomes" id="UP000663852"/>
    </source>
</evidence>
<dbReference type="InterPro" id="IPR001452">
    <property type="entry name" value="SH3_domain"/>
</dbReference>
<dbReference type="SUPFAM" id="SSF52540">
    <property type="entry name" value="P-loop containing nucleoside triphosphate hydrolases"/>
    <property type="match status" value="1"/>
</dbReference>
<sequence length="2477" mass="285561">MVSVSKGDHVWVDQRTGSEFNVEIGARVVASQAGQIVLIDDNDQEIHFPIQTKFRSMHISSVEGVDDMILLGDLKESAILHNLHMRYRDDKIYTYTGSILVAVNPYKLLNIYNIDNIRQYSNRKIGELPPHIFAIGDSAYWNMQRYQHDQCIIISGESGSGKTESTKLILQFLAATSGQHSWIEQQILDANPILEAFGNAKTVRNDNSSRFGKYIDIHFDKRGAIEGAKIEQYLLEKSRIVSQARDERNYHVFYCMLAGMSTEEKQPLDLTNASDYIYLNQLDGTIYCDSRDDGKEWSTIKSACKVLMFSDEELNDILRLLSAVLHLGNLKFQATTTQNMDTCTVANITVLRVVSKLLKLDDNGLREGLLKRTIFAHGEAVVTPLSQQQACDVRDAFVKGIYGKMFIWIVDKINSAIFKPKDPSTYRKSLGILDIFGFENFQRNSFEQLCINYANENLQQFFVHHIFKLEQEEYNNEHINWKHIAFEDNQRILDLIAIKSMNVIALIDEESRFPKGTDRSLCDKLHANHAKNENFIPRKTDNIISFGIRHFAGNVYYDCENFLEKNRDTFSQDLMKLLQETKSKFLRNLFLNEFQIGTETRKRAPSLGTQFKKSLDSLMSILSACQPFFIRCIKPNEYKTPDTFDRDLVCRQLRYSGMMETISIRRKGYPIRHIFRDFVDRYRLLASGIGPSHCEGDCRVAADKICKTVLVNQDYQIGKTKVFLKDAQDVFLEQAREQVMARKILILQNSIRQWIARRQFLVMRQSVSLIQRYCKSHREVKRFQTMCNGFTRLQTQFHTRMLTLRYSVLRSRILNIQRYCRGYLARQNYGRKVNAILILQSEVRRHIAQKHMRRFRIEEKMYREAEHERSEEEKRLIPALGVKRAKEEAERKYQERLKLLEREIHEQERLEQQRAKEKRLLMERKHYTDENDLFNNMFPSNNDERITPAHRPTAVTTGGMQSTLGNMPQSMGNVERIDKPLPLPDQDEDLREYTFAKFASTYFQGNATPHFTKKTLKQPLLAIKSERDQLAALAIWITILRFMCDLPDVRTPTAGHQKQSIMTKIHSTLGRKFNKKDLEEAQKLSESIDNQPSITSPDNSLSLLTNNNGSSPTSNKTSSRSVKQKLVNMTLKRKSKLSTDVAITRLKDLDLLSSTQQIKMTGMNPFLEDRPTSNLEKLHFIIGLGIHVAELRDEIYCQICKQLTTNPSSQSIARGWILLSLCVGCFAPSSKLIKYLQNFILNGPSGFPRYCYERLSRTMMNGLRTQPPSWLELQATKHKEPLLLQITFMDGSSKALKADSATTARELCDLLAEKINLVDKFGFSLYIALFDKVSSLGSGMDHVMDAISQCEQYAKEQGTLEKIAPWRLFFRKEIFAPWHNPQDDSVATNLIYQQVVRGIKFGEYRCEKDDDLAMIAAQQYYIEYGQEMHVDRLRELLPHYIPDNQLVQNKATERWLQIIIHAHKRHFSNPKDSISVLRVKEDVVNYARFKWPLLFSRFYEAYKFSGPTLPKNEVIIAVNWTGVYVIDDQEQVLLELSFPEITQVLSSKASGRQQSNSFTIITIKNDEYTFTSNNADDIRDLVINFLDGLKRKSKYVVVIQDFDPSGPGLTIRRGDLITIEEDSRTNQTGTYFGYNERTGSTGEFPSECVYILPTLSKPPQDILQIFALQWTDINQQQAQNEHLFALNGSNNGEFLPEQGYTLEKYAETNFRLPPKRTWSNTFTRRGGMNNAGDRLWAFQKEPLRQPLLKKLQEKIELSEEACSCFMNILKYMGDYQTGLRRRATNELTDAIFDPALKHEILKDEIFCQIVKQLTDNGNQASESRGWELMWLASGCFAPSAVLLKEVNLFLRSRKHQLAADCFARLQRTLKNGQRKHPPHQVEVEAIQHMTTQIYHKVYFPDDTSEAFEVDSSTRAKDFCRNIADRLKLQSSEGFSLFVKILDKVISVPEGDFFFDFVRHLTEWIKKTKQREDPPKYTYQIFFMRKLWTNAVPGKDRMADIIFHYHQELPKLIRGYHKCSIDEAVQLAACIYRVRFGDSAAQFENLQLKDLLPADLVDKLPYAEWKKSIITAHGQSRNVSSEDAKIKFLKIVYQWTTFGSAFFEVKQTSDPAFPEQLLIAINKNGVNLIHPKTKDLLMTYPFTSISNWSSGNTYFNMTVGDIVRGSRLLCESPLKHFNVIQSVRISDTADAIWKVVGGFFNIHKWHPQISATEIDDENTFIKRRVIFAGEMIDTIEQLQILDNEKRNYQYKNVGGNWGKLVENYESKLEVIEDDNGRSAIVRWIGSFDSHADLVTDFYRIGLNSLAGLVSPSLPCSGGNSYFNKTLPTIKGRPNLSVYRRQEYNINASQLWKYVGVWKGILNGQLSYEPGSEYSFKLPDPMPRIYETLLSYDRTNYEFVYCMRVTVPRSLPVTNYVSMKKVVSTGNSSSAWIRTGYMIVDDGTTAEQAANQVLTNVFVAGGERLLQQLQNITRHSNEH</sequence>
<dbReference type="InterPro" id="IPR023393">
    <property type="entry name" value="START-like_dom_sf"/>
</dbReference>
<dbReference type="GO" id="GO:0120025">
    <property type="term" value="C:plasma membrane bounded cell projection"/>
    <property type="evidence" value="ECO:0007669"/>
    <property type="project" value="UniProtKB-ARBA"/>
</dbReference>
<keyword evidence="8 12" id="KW-0518">Myosin</keyword>
<dbReference type="SMART" id="SM00242">
    <property type="entry name" value="MYSc"/>
    <property type="match status" value="1"/>
</dbReference>
<dbReference type="PANTHER" id="PTHR22692:SF33">
    <property type="entry name" value="MYOSIN"/>
    <property type="match status" value="1"/>
</dbReference>
<dbReference type="OrthoDB" id="6108017at2759"/>
<dbReference type="Pfam" id="PF24123">
    <property type="entry name" value="Myosin_VII_N"/>
    <property type="match status" value="1"/>
</dbReference>
<dbReference type="Gene3D" id="1.20.80.10">
    <property type="match status" value="2"/>
</dbReference>
<dbReference type="Pfam" id="PF21998">
    <property type="entry name" value="FERM_C1_MyoVII"/>
    <property type="match status" value="1"/>
</dbReference>
<dbReference type="FunFam" id="2.30.29.30:FF:000075">
    <property type="entry name" value="unconventional myosin-VIIa"/>
    <property type="match status" value="1"/>
</dbReference>
<evidence type="ECO:0000259" key="15">
    <source>
        <dbReference type="PROSITE" id="PS50002"/>
    </source>
</evidence>
<name>A0A814D2Z5_ADIRI</name>
<feature type="domain" description="FERM" evidence="16">
    <location>
        <begin position="1282"/>
        <end position="1593"/>
    </location>
</feature>
<dbReference type="SUPFAM" id="SSF55961">
    <property type="entry name" value="Bet v1-like"/>
    <property type="match status" value="2"/>
</dbReference>
<dbReference type="PROSITE" id="PS51456">
    <property type="entry name" value="MYOSIN_MOTOR"/>
    <property type="match status" value="1"/>
</dbReference>
<dbReference type="SMART" id="SM00139">
    <property type="entry name" value="MyTH4"/>
    <property type="match status" value="2"/>
</dbReference>
<dbReference type="InterPro" id="IPR019749">
    <property type="entry name" value="Band_41_domain"/>
</dbReference>
<dbReference type="InterPro" id="IPR019587">
    <property type="entry name" value="Polyketide_cyclase/dehydratase"/>
</dbReference>
<comment type="subcellular location">
    <subcellularLocation>
        <location evidence="1">Cytoplasm</location>
    </subcellularLocation>
</comment>
<feature type="binding site" evidence="12">
    <location>
        <begin position="156"/>
        <end position="163"/>
    </location>
    <ligand>
        <name>ATP</name>
        <dbReference type="ChEBI" id="CHEBI:30616"/>
    </ligand>
</feature>
<dbReference type="PRINTS" id="PR00193">
    <property type="entry name" value="MYOSINHEAVY"/>
</dbReference>
<feature type="domain" description="MyTH4" evidence="17">
    <location>
        <begin position="1738"/>
        <end position="1887"/>
    </location>
</feature>
<dbReference type="Pfam" id="PF00784">
    <property type="entry name" value="MyTH4"/>
    <property type="match status" value="2"/>
</dbReference>
<dbReference type="CDD" id="cd14473">
    <property type="entry name" value="FERM_B-lobe"/>
    <property type="match status" value="2"/>
</dbReference>
<keyword evidence="7 12" id="KW-0067">ATP-binding</keyword>
<dbReference type="FunFam" id="1.10.10.820:FF:000001">
    <property type="entry name" value="Myosin heavy chain"/>
    <property type="match status" value="1"/>
</dbReference>
<dbReference type="EMBL" id="CAJNOJ010000046">
    <property type="protein sequence ID" value="CAF0948632.1"/>
    <property type="molecule type" value="Genomic_DNA"/>
</dbReference>
<evidence type="ECO:0000256" key="3">
    <source>
        <dbReference type="ARBA" id="ARBA00022443"/>
    </source>
</evidence>
<evidence type="ECO:0000256" key="4">
    <source>
        <dbReference type="ARBA" id="ARBA00022490"/>
    </source>
</evidence>
<dbReference type="Gene3D" id="1.10.10.820">
    <property type="match status" value="1"/>
</dbReference>
<keyword evidence="9 12" id="KW-0505">Motor protein</keyword>
<dbReference type="PANTHER" id="PTHR22692">
    <property type="entry name" value="MYOSIN VII, XV"/>
    <property type="match status" value="1"/>
</dbReference>
<feature type="coiled-coil region" evidence="13">
    <location>
        <begin position="855"/>
        <end position="930"/>
    </location>
</feature>
<dbReference type="SMART" id="SM00326">
    <property type="entry name" value="SH3"/>
    <property type="match status" value="1"/>
</dbReference>
<dbReference type="Gene3D" id="3.40.850.10">
    <property type="entry name" value="Kinesin motor domain"/>
    <property type="match status" value="1"/>
</dbReference>
<dbReference type="GO" id="GO:0003779">
    <property type="term" value="F:actin binding"/>
    <property type="evidence" value="ECO:0007669"/>
    <property type="project" value="UniProtKB-KW"/>
</dbReference>
<keyword evidence="13" id="KW-0175">Coiled coil</keyword>
<dbReference type="InterPro" id="IPR036961">
    <property type="entry name" value="Kinesin_motor_dom_sf"/>
</dbReference>
<dbReference type="InterPro" id="IPR000048">
    <property type="entry name" value="IQ_motif_EF-hand-BS"/>
</dbReference>
<dbReference type="CDD" id="cd07821">
    <property type="entry name" value="PYR_PYL_RCAR_like"/>
    <property type="match status" value="1"/>
</dbReference>
<evidence type="ECO:0000256" key="13">
    <source>
        <dbReference type="SAM" id="Coils"/>
    </source>
</evidence>
<dbReference type="PROSITE" id="PS50002">
    <property type="entry name" value="SH3"/>
    <property type="match status" value="1"/>
</dbReference>
<dbReference type="SUPFAM" id="SSF54236">
    <property type="entry name" value="Ubiquitin-like"/>
    <property type="match status" value="2"/>
</dbReference>
<feature type="compositionally biased region" description="Polar residues" evidence="14">
    <location>
        <begin position="1084"/>
        <end position="1094"/>
    </location>
</feature>
<dbReference type="InterPro" id="IPR000299">
    <property type="entry name" value="FERM_domain"/>
</dbReference>
<dbReference type="Gene3D" id="1.20.5.4820">
    <property type="match status" value="1"/>
</dbReference>
<dbReference type="Pfam" id="PF00063">
    <property type="entry name" value="Myosin_head"/>
    <property type="match status" value="1"/>
</dbReference>
<feature type="compositionally biased region" description="Low complexity" evidence="14">
    <location>
        <begin position="1095"/>
        <end position="1121"/>
    </location>
</feature>
<reference evidence="19" key="1">
    <citation type="submission" date="2021-02" db="EMBL/GenBank/DDBJ databases">
        <authorList>
            <person name="Nowell W R."/>
        </authorList>
    </citation>
    <scope>NUCLEOTIDE SEQUENCE</scope>
</reference>
<keyword evidence="5" id="KW-0677">Repeat</keyword>
<feature type="domain" description="SH3" evidence="15">
    <location>
        <begin position="1591"/>
        <end position="1654"/>
    </location>
</feature>
<evidence type="ECO:0000256" key="1">
    <source>
        <dbReference type="ARBA" id="ARBA00004496"/>
    </source>
</evidence>
<dbReference type="SUPFAM" id="SSF50044">
    <property type="entry name" value="SH3-domain"/>
    <property type="match status" value="1"/>
</dbReference>
<evidence type="ECO:0000256" key="5">
    <source>
        <dbReference type="ARBA" id="ARBA00022737"/>
    </source>
</evidence>
<protein>
    <submittedName>
        <fullName evidence="19">Uncharacterized protein</fullName>
    </submittedName>
</protein>
<dbReference type="Gene3D" id="3.10.20.90">
    <property type="entry name" value="Phosphatidylinositol 3-kinase Catalytic Subunit, Chain A, domain 1"/>
    <property type="match status" value="2"/>
</dbReference>
<dbReference type="CDD" id="cd01381">
    <property type="entry name" value="MYSc_Myo7"/>
    <property type="match status" value="1"/>
</dbReference>
<dbReference type="Gene3D" id="1.20.120.720">
    <property type="entry name" value="Myosin VI head, motor domain, U50 subdomain"/>
    <property type="match status" value="1"/>
</dbReference>
<dbReference type="SUPFAM" id="SSF47031">
    <property type="entry name" value="Second domain of FERM"/>
    <property type="match status" value="2"/>
</dbReference>
<dbReference type="InterPro" id="IPR041794">
    <property type="entry name" value="MyoVII_FERM_C2"/>
</dbReference>
<dbReference type="FunFam" id="1.20.80.10:FF:000013">
    <property type="entry name" value="Unconventional myosin-VIIa"/>
    <property type="match status" value="1"/>
</dbReference>
<dbReference type="InterPro" id="IPR027417">
    <property type="entry name" value="P-loop_NTPase"/>
</dbReference>
<dbReference type="GO" id="GO:0005524">
    <property type="term" value="F:ATP binding"/>
    <property type="evidence" value="ECO:0007669"/>
    <property type="project" value="UniProtKB-UniRule"/>
</dbReference>
<dbReference type="InterPro" id="IPR036106">
    <property type="entry name" value="MYSc_Myo7"/>
</dbReference>
<evidence type="ECO:0000256" key="8">
    <source>
        <dbReference type="ARBA" id="ARBA00023123"/>
    </source>
</evidence>
<accession>A0A814D2Z5</accession>
<keyword evidence="6 12" id="KW-0547">Nucleotide-binding</keyword>
<feature type="domain" description="Myosin motor" evidence="18">
    <location>
        <begin position="63"/>
        <end position="737"/>
    </location>
</feature>
<dbReference type="InterPro" id="IPR000857">
    <property type="entry name" value="MyTH4_dom"/>
</dbReference>
<dbReference type="Gene3D" id="1.20.5.190">
    <property type="match status" value="1"/>
</dbReference>
<evidence type="ECO:0000259" key="16">
    <source>
        <dbReference type="PROSITE" id="PS50057"/>
    </source>
</evidence>
<dbReference type="InterPro" id="IPR011993">
    <property type="entry name" value="PH-like_dom_sf"/>
</dbReference>
<dbReference type="SMART" id="SM00295">
    <property type="entry name" value="B41"/>
    <property type="match status" value="2"/>
</dbReference>
<evidence type="ECO:0000313" key="19">
    <source>
        <dbReference type="EMBL" id="CAF0948632.1"/>
    </source>
</evidence>
<dbReference type="Gene3D" id="2.30.30.40">
    <property type="entry name" value="SH3 Domains"/>
    <property type="match status" value="1"/>
</dbReference>
<dbReference type="Proteomes" id="UP000663852">
    <property type="component" value="Unassembled WGS sequence"/>
</dbReference>
<dbReference type="PROSITE" id="PS51016">
    <property type="entry name" value="MYTH4"/>
    <property type="match status" value="2"/>
</dbReference>
<dbReference type="GO" id="GO:0005737">
    <property type="term" value="C:cytoplasm"/>
    <property type="evidence" value="ECO:0007669"/>
    <property type="project" value="UniProtKB-SubCell"/>
</dbReference>
<evidence type="ECO:0000259" key="18">
    <source>
        <dbReference type="PROSITE" id="PS51456"/>
    </source>
</evidence>
<dbReference type="InterPro" id="IPR041793">
    <property type="entry name" value="MyoVII_FERM_C1"/>
</dbReference>
<evidence type="ECO:0000256" key="12">
    <source>
        <dbReference type="PROSITE-ProRule" id="PRU00782"/>
    </source>
</evidence>
<dbReference type="CDD" id="cd17092">
    <property type="entry name" value="FERM1_F1_Myosin-VII"/>
    <property type="match status" value="1"/>
</dbReference>
<dbReference type="SUPFAM" id="SSF50729">
    <property type="entry name" value="PH domain-like"/>
    <property type="match status" value="1"/>
</dbReference>
<dbReference type="InterPro" id="IPR038185">
    <property type="entry name" value="MyTH4_dom_sf"/>
</dbReference>
<dbReference type="PROSITE" id="PS50096">
    <property type="entry name" value="IQ"/>
    <property type="match status" value="2"/>
</dbReference>
<gene>
    <name evidence="19" type="ORF">EDS130_LOCUS12210</name>
</gene>
<dbReference type="InterPro" id="IPR057130">
    <property type="entry name" value="Myosin_VII_N"/>
</dbReference>
<dbReference type="Gene3D" id="1.25.40.530">
    <property type="entry name" value="MyTH4 domain"/>
    <property type="match status" value="3"/>
</dbReference>
<dbReference type="SMART" id="SM00015">
    <property type="entry name" value="IQ"/>
    <property type="match status" value="4"/>
</dbReference>
<comment type="caution">
    <text evidence="19">The sequence shown here is derived from an EMBL/GenBank/DDBJ whole genome shotgun (WGS) entry which is preliminary data.</text>
</comment>
<dbReference type="Pfam" id="PF21989">
    <property type="entry name" value="RA_2"/>
    <property type="match status" value="2"/>
</dbReference>
<dbReference type="Gene3D" id="2.30.29.30">
    <property type="entry name" value="Pleckstrin-homology domain (PH domain)/Phosphotyrosine-binding domain (PTB)"/>
    <property type="match status" value="2"/>
</dbReference>
<organism evidence="19 20">
    <name type="scientific">Adineta ricciae</name>
    <name type="common">Rotifer</name>
    <dbReference type="NCBI Taxonomy" id="249248"/>
    <lineage>
        <taxon>Eukaryota</taxon>
        <taxon>Metazoa</taxon>
        <taxon>Spiralia</taxon>
        <taxon>Gnathifera</taxon>
        <taxon>Rotifera</taxon>
        <taxon>Eurotatoria</taxon>
        <taxon>Bdelloidea</taxon>
        <taxon>Adinetida</taxon>
        <taxon>Adinetidae</taxon>
        <taxon>Adineta</taxon>
    </lineage>
</organism>